<evidence type="ECO:0000256" key="2">
    <source>
        <dbReference type="ARBA" id="ARBA00022801"/>
    </source>
</evidence>
<accession>A0ABY9YDJ8</accession>
<dbReference type="Gene3D" id="3.20.20.370">
    <property type="entry name" value="Glycoside hydrolase/deacetylase"/>
    <property type="match status" value="1"/>
</dbReference>
<dbReference type="CDD" id="cd10960">
    <property type="entry name" value="CE4_NodB_like_1"/>
    <property type="match status" value="1"/>
</dbReference>
<keyword evidence="1" id="KW-0479">Metal-binding</keyword>
<evidence type="ECO:0000313" key="5">
    <source>
        <dbReference type="EMBL" id="WNH48958.1"/>
    </source>
</evidence>
<dbReference type="RefSeq" id="WP_311183460.1">
    <property type="nucleotide sequence ID" value="NZ_CP115543.1"/>
</dbReference>
<evidence type="ECO:0000259" key="4">
    <source>
        <dbReference type="Pfam" id="PF01522"/>
    </source>
</evidence>
<dbReference type="PANTHER" id="PTHR10587">
    <property type="entry name" value="GLYCOSYL TRANSFERASE-RELATED"/>
    <property type="match status" value="1"/>
</dbReference>
<keyword evidence="6" id="KW-1185">Reference proteome</keyword>
<feature type="signal peptide" evidence="3">
    <location>
        <begin position="1"/>
        <end position="22"/>
    </location>
</feature>
<dbReference type="Proteomes" id="UP001305421">
    <property type="component" value="Chromosome"/>
</dbReference>
<dbReference type="PANTHER" id="PTHR10587:SF133">
    <property type="entry name" value="CHITIN DEACETYLASE 1-RELATED"/>
    <property type="match status" value="1"/>
</dbReference>
<feature type="chain" id="PRO_5045662919" evidence="3">
    <location>
        <begin position="23"/>
        <end position="324"/>
    </location>
</feature>
<organism evidence="5 6">
    <name type="scientific">Stenotrophomonas aracearum</name>
    <dbReference type="NCBI Taxonomy" id="3003272"/>
    <lineage>
        <taxon>Bacteria</taxon>
        <taxon>Pseudomonadati</taxon>
        <taxon>Pseudomonadota</taxon>
        <taxon>Gammaproteobacteria</taxon>
        <taxon>Lysobacterales</taxon>
        <taxon>Lysobacteraceae</taxon>
        <taxon>Stenotrophomonas</taxon>
    </lineage>
</organism>
<dbReference type="SUPFAM" id="SSF88713">
    <property type="entry name" value="Glycoside hydrolase/deacetylase"/>
    <property type="match status" value="1"/>
</dbReference>
<feature type="domain" description="NodB homology" evidence="4">
    <location>
        <begin position="24"/>
        <end position="152"/>
    </location>
</feature>
<evidence type="ECO:0000313" key="6">
    <source>
        <dbReference type="Proteomes" id="UP001305421"/>
    </source>
</evidence>
<evidence type="ECO:0000256" key="3">
    <source>
        <dbReference type="SAM" id="SignalP"/>
    </source>
</evidence>
<keyword evidence="2" id="KW-0378">Hydrolase</keyword>
<gene>
    <name evidence="5" type="ORF">PDM28_01080</name>
</gene>
<keyword evidence="3" id="KW-0732">Signal</keyword>
<evidence type="ECO:0000256" key="1">
    <source>
        <dbReference type="ARBA" id="ARBA00022723"/>
    </source>
</evidence>
<protein>
    <submittedName>
        <fullName evidence="5">Polysaccharide deacetylase family protein</fullName>
    </submittedName>
</protein>
<dbReference type="InterPro" id="IPR011330">
    <property type="entry name" value="Glyco_hydro/deAcase_b/a-brl"/>
</dbReference>
<reference evidence="5 6" key="1">
    <citation type="submission" date="2022-12" db="EMBL/GenBank/DDBJ databases">
        <title>Two new species, Stenotrophomonas aracearum and Stenotrophomonas oahuensis, isolated from Anthurium (Araceae family) in Hawaii.</title>
        <authorList>
            <person name="Chunag S.C."/>
            <person name="Dobhal S."/>
            <person name="Alvarez A."/>
            <person name="Arif M."/>
        </authorList>
    </citation>
    <scope>NUCLEOTIDE SEQUENCE [LARGE SCALE GENOMIC DNA]</scope>
    <source>
        <strain evidence="5 6">A5588</strain>
    </source>
</reference>
<sequence>MRSGLLRCGALALLCIAGFAQAAEPDRRIALTIDDLPWQRLGERAEPELDAQHAQLIAALKQTGVPVVGFVNEGKLEVNGQVQPARVQMLRDWLGTGFELGNHTFSHVSMHAVPLEQYEQDILRGEVILRPLLAENGQTLRWFRHPYLQAGRSPEARAELAAFLQRHNYRIAPVTVDNAEWIWAFAYDQVRDTETDPVAREKRLRQLRRGYVPYMLNKLDYYEQRSQELLGRLPAQVWLMHANALNADTVEELVAATRRRGYRFITLEAAMEDPAYLRPEGYNGGAGISWVQRWAMAEKMPKTFYQGEPVVPGWVMKLAGQESE</sequence>
<dbReference type="InterPro" id="IPR002509">
    <property type="entry name" value="NODB_dom"/>
</dbReference>
<dbReference type="Pfam" id="PF01522">
    <property type="entry name" value="Polysacc_deac_1"/>
    <property type="match status" value="1"/>
</dbReference>
<dbReference type="InterPro" id="IPR050248">
    <property type="entry name" value="Polysacc_deacetylase_ArnD"/>
</dbReference>
<name>A0ABY9YDJ8_9GAMM</name>
<dbReference type="EMBL" id="CP115543">
    <property type="protein sequence ID" value="WNH48958.1"/>
    <property type="molecule type" value="Genomic_DNA"/>
</dbReference>
<proteinExistence type="predicted"/>